<evidence type="ECO:0000313" key="1">
    <source>
        <dbReference type="EMBL" id="JAD88680.1"/>
    </source>
</evidence>
<sequence>MSDRYCVPTSLPCLLRVMGLCLAQKASRRVVYGHALGS</sequence>
<reference evidence="1" key="1">
    <citation type="submission" date="2014-09" db="EMBL/GenBank/DDBJ databases">
        <authorList>
            <person name="Magalhaes I.L.F."/>
            <person name="Oliveira U."/>
            <person name="Santos F.R."/>
            <person name="Vidigal T.H.D.A."/>
            <person name="Brescovit A.D."/>
            <person name="Santos A.J."/>
        </authorList>
    </citation>
    <scope>NUCLEOTIDE SEQUENCE</scope>
    <source>
        <tissue evidence="1">Shoot tissue taken approximately 20 cm above the soil surface</tissue>
    </source>
</reference>
<dbReference type="EMBL" id="GBRH01209215">
    <property type="protein sequence ID" value="JAD88680.1"/>
    <property type="molecule type" value="Transcribed_RNA"/>
</dbReference>
<organism evidence="1">
    <name type="scientific">Arundo donax</name>
    <name type="common">Giant reed</name>
    <name type="synonym">Donax arundinaceus</name>
    <dbReference type="NCBI Taxonomy" id="35708"/>
    <lineage>
        <taxon>Eukaryota</taxon>
        <taxon>Viridiplantae</taxon>
        <taxon>Streptophyta</taxon>
        <taxon>Embryophyta</taxon>
        <taxon>Tracheophyta</taxon>
        <taxon>Spermatophyta</taxon>
        <taxon>Magnoliopsida</taxon>
        <taxon>Liliopsida</taxon>
        <taxon>Poales</taxon>
        <taxon>Poaceae</taxon>
        <taxon>PACMAD clade</taxon>
        <taxon>Arundinoideae</taxon>
        <taxon>Arundineae</taxon>
        <taxon>Arundo</taxon>
    </lineage>
</organism>
<dbReference type="AlphaFoldDB" id="A0A0A9DSQ6"/>
<name>A0A0A9DSQ6_ARUDO</name>
<proteinExistence type="predicted"/>
<protein>
    <submittedName>
        <fullName evidence="1">Uncharacterized protein</fullName>
    </submittedName>
</protein>
<accession>A0A0A9DSQ6</accession>
<reference evidence="1" key="2">
    <citation type="journal article" date="2015" name="Data Brief">
        <title>Shoot transcriptome of the giant reed, Arundo donax.</title>
        <authorList>
            <person name="Barrero R.A."/>
            <person name="Guerrero F.D."/>
            <person name="Moolhuijzen P."/>
            <person name="Goolsby J.A."/>
            <person name="Tidwell J."/>
            <person name="Bellgard S.E."/>
            <person name="Bellgard M.I."/>
        </authorList>
    </citation>
    <scope>NUCLEOTIDE SEQUENCE</scope>
    <source>
        <tissue evidence="1">Shoot tissue taken approximately 20 cm above the soil surface</tissue>
    </source>
</reference>